<dbReference type="Proteomes" id="UP000182229">
    <property type="component" value="Unassembled WGS sequence"/>
</dbReference>
<dbReference type="GO" id="GO:0016020">
    <property type="term" value="C:membrane"/>
    <property type="evidence" value="ECO:0007669"/>
    <property type="project" value="InterPro"/>
</dbReference>
<keyword evidence="4" id="KW-0175">Coiled coil</keyword>
<dbReference type="RefSeq" id="WP_071904865.1">
    <property type="nucleotide sequence ID" value="NZ_MPIN01000023.1"/>
</dbReference>
<protein>
    <submittedName>
        <fullName evidence="7">Two-component sensor histidine kinase</fullName>
    </submittedName>
</protein>
<dbReference type="GO" id="GO:0000155">
    <property type="term" value="F:phosphorelay sensor kinase activity"/>
    <property type="evidence" value="ECO:0007669"/>
    <property type="project" value="InterPro"/>
</dbReference>
<dbReference type="InterPro" id="IPR036890">
    <property type="entry name" value="HATPase_C_sf"/>
</dbReference>
<evidence type="ECO:0000259" key="6">
    <source>
        <dbReference type="Pfam" id="PF07730"/>
    </source>
</evidence>
<evidence type="ECO:0000256" key="2">
    <source>
        <dbReference type="ARBA" id="ARBA00022777"/>
    </source>
</evidence>
<dbReference type="EMBL" id="MPIN01000023">
    <property type="protein sequence ID" value="OJH34027.1"/>
    <property type="molecule type" value="Genomic_DNA"/>
</dbReference>
<reference evidence="7 8" key="2">
    <citation type="submission" date="2016-12" db="EMBL/GenBank/DDBJ databases">
        <title>Draft Genome Sequence of Cystobacter ferrugineus Strain Cbfe23.</title>
        <authorList>
            <person name="Akbar S."/>
            <person name="Dowd S.E."/>
            <person name="Stevens D.C."/>
        </authorList>
    </citation>
    <scope>NUCLEOTIDE SEQUENCE [LARGE SCALE GENOMIC DNA]</scope>
    <source>
        <strain evidence="7 8">Cbfe23</strain>
    </source>
</reference>
<dbReference type="GO" id="GO:0046983">
    <property type="term" value="F:protein dimerization activity"/>
    <property type="evidence" value="ECO:0007669"/>
    <property type="project" value="InterPro"/>
</dbReference>
<evidence type="ECO:0000256" key="3">
    <source>
        <dbReference type="ARBA" id="ARBA00023012"/>
    </source>
</evidence>
<feature type="transmembrane region" description="Helical" evidence="5">
    <location>
        <begin position="42"/>
        <end position="60"/>
    </location>
</feature>
<organism evidence="7 8">
    <name type="scientific">Cystobacter ferrugineus</name>
    <dbReference type="NCBI Taxonomy" id="83449"/>
    <lineage>
        <taxon>Bacteria</taxon>
        <taxon>Pseudomonadati</taxon>
        <taxon>Myxococcota</taxon>
        <taxon>Myxococcia</taxon>
        <taxon>Myxococcales</taxon>
        <taxon>Cystobacterineae</taxon>
        <taxon>Archangiaceae</taxon>
        <taxon>Cystobacter</taxon>
    </lineage>
</organism>
<dbReference type="OrthoDB" id="6231at2"/>
<keyword evidence="5" id="KW-0812">Transmembrane</keyword>
<keyword evidence="5" id="KW-1133">Transmembrane helix</keyword>
<gene>
    <name evidence="7" type="ORF">BON30_45275</name>
</gene>
<feature type="transmembrane region" description="Helical" evidence="5">
    <location>
        <begin position="110"/>
        <end position="128"/>
    </location>
</feature>
<evidence type="ECO:0000313" key="7">
    <source>
        <dbReference type="EMBL" id="OJH34027.1"/>
    </source>
</evidence>
<proteinExistence type="predicted"/>
<dbReference type="Gene3D" id="1.20.5.1930">
    <property type="match status" value="1"/>
</dbReference>
<feature type="coiled-coil region" evidence="4">
    <location>
        <begin position="165"/>
        <end position="195"/>
    </location>
</feature>
<evidence type="ECO:0000313" key="8">
    <source>
        <dbReference type="Proteomes" id="UP000182229"/>
    </source>
</evidence>
<dbReference type="CDD" id="cd16917">
    <property type="entry name" value="HATPase_UhpB-NarQ-NarX-like"/>
    <property type="match status" value="1"/>
</dbReference>
<evidence type="ECO:0000256" key="5">
    <source>
        <dbReference type="SAM" id="Phobius"/>
    </source>
</evidence>
<comment type="caution">
    <text evidence="7">The sequence shown here is derived from an EMBL/GenBank/DDBJ whole genome shotgun (WGS) entry which is preliminary data.</text>
</comment>
<keyword evidence="2 7" id="KW-0418">Kinase</keyword>
<dbReference type="SUPFAM" id="SSF55874">
    <property type="entry name" value="ATPase domain of HSP90 chaperone/DNA topoisomerase II/histidine kinase"/>
    <property type="match status" value="1"/>
</dbReference>
<keyword evidence="5" id="KW-0472">Membrane</keyword>
<dbReference type="Gene3D" id="3.30.565.10">
    <property type="entry name" value="Histidine kinase-like ATPase, C-terminal domain"/>
    <property type="match status" value="1"/>
</dbReference>
<dbReference type="Pfam" id="PF07730">
    <property type="entry name" value="HisKA_3"/>
    <property type="match status" value="1"/>
</dbReference>
<keyword evidence="8" id="KW-1185">Reference proteome</keyword>
<dbReference type="AlphaFoldDB" id="A0A1L9AVJ3"/>
<evidence type="ECO:0000256" key="1">
    <source>
        <dbReference type="ARBA" id="ARBA00022679"/>
    </source>
</evidence>
<dbReference type="PANTHER" id="PTHR24421">
    <property type="entry name" value="NITRATE/NITRITE SENSOR PROTEIN NARX-RELATED"/>
    <property type="match status" value="1"/>
</dbReference>
<accession>A0A1L9AVJ3</accession>
<reference evidence="8" key="1">
    <citation type="submission" date="2016-11" db="EMBL/GenBank/DDBJ databases">
        <authorList>
            <person name="Shukria A."/>
            <person name="Stevens D.C."/>
        </authorList>
    </citation>
    <scope>NUCLEOTIDE SEQUENCE [LARGE SCALE GENOMIC DNA]</scope>
    <source>
        <strain evidence="8">Cbfe23</strain>
    </source>
</reference>
<dbReference type="PANTHER" id="PTHR24421:SF59">
    <property type="entry name" value="OXYGEN SENSOR HISTIDINE KINASE NREB"/>
    <property type="match status" value="1"/>
</dbReference>
<feature type="transmembrane region" description="Helical" evidence="5">
    <location>
        <begin position="135"/>
        <end position="154"/>
    </location>
</feature>
<dbReference type="InterPro" id="IPR011712">
    <property type="entry name" value="Sig_transdc_His_kin_sub3_dim/P"/>
</dbReference>
<sequence length="377" mass="40698">MRSPSIFHPLLFVSALLTWSVVGVQGLVVMNLTPQHLTNTSVLVWFVAFASFGAAFWLNVRQGSRPRVCLLAAQTVAALVVIATGASGFEGALLSIISGQAPMFLSSRSTLLWCSGLVLASLAVYLVLYPPLDALASAAGYAGLLVFTATAAHIQQCELNARRELARVHARLEAAQELLAEREREQERLRIARELHDSLGHHLTALSLNIEAASHSVEGPGLEHVRRAQKVARTLLREVREVVSSLREGPLQLGPALADLTREVPGLEVHLQVPEGLSVTEPATAHCLLRCVQEVITNTLRHASAHHLWIDVVPTQEGALQLHARDDGVGATALEPGAGLTGMRERFTQLGGRLEWRLAAQRGVELVAWLPTRGAQG</sequence>
<name>A0A1L9AVJ3_9BACT</name>
<keyword evidence="1" id="KW-0808">Transferase</keyword>
<dbReference type="STRING" id="83449.BON30_45275"/>
<keyword evidence="3" id="KW-0902">Two-component regulatory system</keyword>
<dbReference type="InterPro" id="IPR050482">
    <property type="entry name" value="Sensor_HK_TwoCompSys"/>
</dbReference>
<evidence type="ECO:0000256" key="4">
    <source>
        <dbReference type="SAM" id="Coils"/>
    </source>
</evidence>
<feature type="domain" description="Signal transduction histidine kinase subgroup 3 dimerisation and phosphoacceptor" evidence="6">
    <location>
        <begin position="187"/>
        <end position="250"/>
    </location>
</feature>
<feature type="transmembrane region" description="Helical" evidence="5">
    <location>
        <begin position="72"/>
        <end position="98"/>
    </location>
</feature>